<evidence type="ECO:0000259" key="5">
    <source>
        <dbReference type="PROSITE" id="PS50102"/>
    </source>
</evidence>
<feature type="domain" description="RRM" evidence="5">
    <location>
        <begin position="18"/>
        <end position="95"/>
    </location>
</feature>
<evidence type="ECO:0000313" key="7">
    <source>
        <dbReference type="Proteomes" id="UP001140949"/>
    </source>
</evidence>
<evidence type="ECO:0000313" key="6">
    <source>
        <dbReference type="EMBL" id="KAJ6791476.1"/>
    </source>
</evidence>
<reference evidence="6" key="2">
    <citation type="submission" date="2023-04" db="EMBL/GenBank/DDBJ databases">
        <authorList>
            <person name="Bruccoleri R.E."/>
            <person name="Oakeley E.J."/>
            <person name="Faust A.-M."/>
            <person name="Dessus-Babus S."/>
            <person name="Altorfer M."/>
            <person name="Burckhardt D."/>
            <person name="Oertli M."/>
            <person name="Naumann U."/>
            <person name="Petersen F."/>
            <person name="Wong J."/>
        </authorList>
    </citation>
    <scope>NUCLEOTIDE SEQUENCE</scope>
    <source>
        <strain evidence="6">GSM-AAB239-AS_SAM_17_03QT</strain>
        <tissue evidence="6">Leaf</tissue>
    </source>
</reference>
<protein>
    <submittedName>
        <fullName evidence="6">RNA-binding protein Musashi-like protein 2-like</fullName>
    </submittedName>
</protein>
<feature type="region of interest" description="Disordered" evidence="4">
    <location>
        <begin position="353"/>
        <end position="379"/>
    </location>
</feature>
<dbReference type="InterPro" id="IPR000504">
    <property type="entry name" value="RRM_dom"/>
</dbReference>
<keyword evidence="2 3" id="KW-0694">RNA-binding</keyword>
<accession>A0AAX6DI90</accession>
<comment type="caution">
    <text evidence="6">The sequence shown here is derived from an EMBL/GenBank/DDBJ whole genome shotgun (WGS) entry which is preliminary data.</text>
</comment>
<dbReference type="Pfam" id="PF00076">
    <property type="entry name" value="RRM_1"/>
    <property type="match status" value="2"/>
</dbReference>
<name>A0AAX6DI90_IRIPA</name>
<evidence type="ECO:0000256" key="2">
    <source>
        <dbReference type="ARBA" id="ARBA00022884"/>
    </source>
</evidence>
<keyword evidence="7" id="KW-1185">Reference proteome</keyword>
<dbReference type="SMART" id="SM00360">
    <property type="entry name" value="RRM"/>
    <property type="match status" value="2"/>
</dbReference>
<dbReference type="EMBL" id="JANAVB010044419">
    <property type="protein sequence ID" value="KAJ6791476.1"/>
    <property type="molecule type" value="Genomic_DNA"/>
</dbReference>
<dbReference type="PANTHER" id="PTHR48032">
    <property type="entry name" value="RNA-BINDING PROTEIN MUSASHI HOMOLOG RBP6"/>
    <property type="match status" value="1"/>
</dbReference>
<dbReference type="InterPro" id="IPR012677">
    <property type="entry name" value="Nucleotide-bd_a/b_plait_sf"/>
</dbReference>
<reference evidence="6" key="1">
    <citation type="journal article" date="2023" name="GigaByte">
        <title>Genome assembly of the bearded iris, Iris pallida Lam.</title>
        <authorList>
            <person name="Bruccoleri R.E."/>
            <person name="Oakeley E.J."/>
            <person name="Faust A.M.E."/>
            <person name="Altorfer M."/>
            <person name="Dessus-Babus S."/>
            <person name="Burckhardt D."/>
            <person name="Oertli M."/>
            <person name="Naumann U."/>
            <person name="Petersen F."/>
            <person name="Wong J."/>
        </authorList>
    </citation>
    <scope>NUCLEOTIDE SEQUENCE</scope>
    <source>
        <strain evidence="6">GSM-AAB239-AS_SAM_17_03QT</strain>
    </source>
</reference>
<keyword evidence="1" id="KW-0677">Repeat</keyword>
<dbReference type="GO" id="GO:0003729">
    <property type="term" value="F:mRNA binding"/>
    <property type="evidence" value="ECO:0007669"/>
    <property type="project" value="TreeGrafter"/>
</dbReference>
<organism evidence="6 7">
    <name type="scientific">Iris pallida</name>
    <name type="common">Sweet iris</name>
    <dbReference type="NCBI Taxonomy" id="29817"/>
    <lineage>
        <taxon>Eukaryota</taxon>
        <taxon>Viridiplantae</taxon>
        <taxon>Streptophyta</taxon>
        <taxon>Embryophyta</taxon>
        <taxon>Tracheophyta</taxon>
        <taxon>Spermatophyta</taxon>
        <taxon>Magnoliopsida</taxon>
        <taxon>Liliopsida</taxon>
        <taxon>Asparagales</taxon>
        <taxon>Iridaceae</taxon>
        <taxon>Iridoideae</taxon>
        <taxon>Irideae</taxon>
        <taxon>Iris</taxon>
    </lineage>
</organism>
<proteinExistence type="predicted"/>
<feature type="compositionally biased region" description="Polar residues" evidence="4">
    <location>
        <begin position="353"/>
        <end position="365"/>
    </location>
</feature>
<dbReference type="GO" id="GO:0006417">
    <property type="term" value="P:regulation of translation"/>
    <property type="evidence" value="ECO:0007669"/>
    <property type="project" value="TreeGrafter"/>
</dbReference>
<sequence>MEDSSSSSSVVASSLDVGKLFVGGIVDGMEEEEIKNLFAEFGEVKEVVLVKDRLTGNCRGFGFVQFSDPDSAEAALKEENHSVGGRKVEVKRARQREELRRNYQSPQHQYPFYNQHENTMLSKNAASSHFNSGNPTKSKKIFVGGLPSTINEGDFRSYFEKFGRITDVVIMYDSTTQRPRGFGFITFDSEESVDSVMQSNYHQLSNKHVEVKVAVPKDGNNHSSPNYYNGNNYNSSMGRGREFIGDQHSWHYPSYSPRNGFYPAYAPAVPEFYYGTTVYGAYPVNSCGRMGYGATFLSPRVPFNGPGVRRSPMPYCSAAMYPGYLNAGIGGYMAGNGGYHGVACPANGRLNQSGNDVQTEDNIGTTDVGGVKLDAQQSS</sequence>
<dbReference type="InterPro" id="IPR035979">
    <property type="entry name" value="RBD_domain_sf"/>
</dbReference>
<dbReference type="PROSITE" id="PS50102">
    <property type="entry name" value="RRM"/>
    <property type="match status" value="2"/>
</dbReference>
<evidence type="ECO:0000256" key="3">
    <source>
        <dbReference type="PROSITE-ProRule" id="PRU00176"/>
    </source>
</evidence>
<dbReference type="Gene3D" id="3.30.70.330">
    <property type="match status" value="2"/>
</dbReference>
<evidence type="ECO:0000256" key="4">
    <source>
        <dbReference type="SAM" id="MobiDB-lite"/>
    </source>
</evidence>
<gene>
    <name evidence="6" type="ORF">M6B38_245015</name>
</gene>
<dbReference type="AlphaFoldDB" id="A0AAX6DI90"/>
<dbReference type="SUPFAM" id="SSF54928">
    <property type="entry name" value="RNA-binding domain, RBD"/>
    <property type="match status" value="2"/>
</dbReference>
<dbReference type="Proteomes" id="UP001140949">
    <property type="component" value="Unassembled WGS sequence"/>
</dbReference>
<evidence type="ECO:0000256" key="1">
    <source>
        <dbReference type="ARBA" id="ARBA00022737"/>
    </source>
</evidence>
<dbReference type="PANTHER" id="PTHR48032:SF12">
    <property type="entry name" value="RRM DOMAIN-CONTAINING PROTEIN"/>
    <property type="match status" value="1"/>
</dbReference>
<feature type="domain" description="RRM" evidence="5">
    <location>
        <begin position="139"/>
        <end position="216"/>
    </location>
</feature>